<organism evidence="1 2">
    <name type="scientific">Vibrio aestuarianus</name>
    <dbReference type="NCBI Taxonomy" id="28171"/>
    <lineage>
        <taxon>Bacteria</taxon>
        <taxon>Pseudomonadati</taxon>
        <taxon>Pseudomonadota</taxon>
        <taxon>Gammaproteobacteria</taxon>
        <taxon>Vibrionales</taxon>
        <taxon>Vibrionaceae</taxon>
        <taxon>Vibrio</taxon>
    </lineage>
</organism>
<evidence type="ECO:0000313" key="1">
    <source>
        <dbReference type="EMBL" id="CAH8225475.1"/>
    </source>
</evidence>
<dbReference type="EMBL" id="CALYLK010000135">
    <property type="protein sequence ID" value="CAH8225475.1"/>
    <property type="molecule type" value="Genomic_DNA"/>
</dbReference>
<accession>A0ABN8TV76</accession>
<proteinExistence type="predicted"/>
<gene>
    <name evidence="1" type="ORF">VAE063_940245</name>
</gene>
<comment type="caution">
    <text evidence="1">The sequence shown here is derived from an EMBL/GenBank/DDBJ whole genome shotgun (WGS) entry which is preliminary data.</text>
</comment>
<protein>
    <submittedName>
        <fullName evidence="1">Uncharacterized protein</fullName>
    </submittedName>
</protein>
<name>A0ABN8TV76_9VIBR</name>
<reference evidence="1" key="1">
    <citation type="submission" date="2022-06" db="EMBL/GenBank/DDBJ databases">
        <authorList>
            <person name="Goudenege D."/>
            <person name="Le Roux F."/>
        </authorList>
    </citation>
    <scope>NUCLEOTIDE SEQUENCE</scope>
    <source>
        <strain evidence="1">12-063</strain>
    </source>
</reference>
<evidence type="ECO:0000313" key="2">
    <source>
        <dbReference type="Proteomes" id="UP001152658"/>
    </source>
</evidence>
<keyword evidence="2" id="KW-1185">Reference proteome</keyword>
<dbReference type="Proteomes" id="UP001152658">
    <property type="component" value="Unassembled WGS sequence"/>
</dbReference>
<dbReference type="RefSeq" id="WP_168786696.1">
    <property type="nucleotide sequence ID" value="NZ_CALYLF010000006.1"/>
</dbReference>
<sequence length="234" mass="28034">MCEWGREEQEIGLYGDLLSYDIEFWHKQQRAIDNQYNPDEHEQNPQGLRVMSTTPHDYLSLYRGDWIRLFYQGQFTYGNLYSATNFILEEVEERIEQWLETHYPYQVAITVEQGSQAHDNRAMFSNDNPVHQRHYLDVKRYLQDHYAQFQHQLTSKLNREPVATYLIERKDDGGHPIVDFICHNDTTLRLVRPCSFVKDMMRYQKNVDTLIPYIDELERTCLQWIGRARGGYSR</sequence>